<dbReference type="Proteomes" id="UP000268469">
    <property type="component" value="Unassembled WGS sequence"/>
</dbReference>
<dbReference type="AlphaFoldDB" id="A0A660SGN3"/>
<protein>
    <recommendedName>
        <fullName evidence="3">Aminoglycoside phosphotransferase domain-containing protein</fullName>
    </recommendedName>
</protein>
<dbReference type="EMBL" id="QNBE01000057">
    <property type="protein sequence ID" value="RKX69975.1"/>
    <property type="molecule type" value="Genomic_DNA"/>
</dbReference>
<accession>A0A660SGN3</accession>
<dbReference type="InterPro" id="IPR011009">
    <property type="entry name" value="Kinase-like_dom_sf"/>
</dbReference>
<dbReference type="SUPFAM" id="SSF56112">
    <property type="entry name" value="Protein kinase-like (PK-like)"/>
    <property type="match status" value="1"/>
</dbReference>
<name>A0A660SGN3_UNCW3</name>
<comment type="caution">
    <text evidence="1">The sequence shown here is derived from an EMBL/GenBank/DDBJ whole genome shotgun (WGS) entry which is preliminary data.</text>
</comment>
<gene>
    <name evidence="1" type="ORF">DRP53_06545</name>
</gene>
<proteinExistence type="predicted"/>
<organism evidence="1 2">
    <name type="scientific">candidate division WOR-3 bacterium</name>
    <dbReference type="NCBI Taxonomy" id="2052148"/>
    <lineage>
        <taxon>Bacteria</taxon>
        <taxon>Bacteria division WOR-3</taxon>
    </lineage>
</organism>
<evidence type="ECO:0000313" key="2">
    <source>
        <dbReference type="Proteomes" id="UP000268469"/>
    </source>
</evidence>
<evidence type="ECO:0000313" key="1">
    <source>
        <dbReference type="EMBL" id="RKX69975.1"/>
    </source>
</evidence>
<dbReference type="Gene3D" id="3.90.1200.10">
    <property type="match status" value="1"/>
</dbReference>
<reference evidence="1 2" key="1">
    <citation type="submission" date="2018-06" db="EMBL/GenBank/DDBJ databases">
        <title>Extensive metabolic versatility and redundancy in microbially diverse, dynamic hydrothermal sediments.</title>
        <authorList>
            <person name="Dombrowski N."/>
            <person name="Teske A."/>
            <person name="Baker B.J."/>
        </authorList>
    </citation>
    <scope>NUCLEOTIDE SEQUENCE [LARGE SCALE GENOMIC DNA]</scope>
    <source>
        <strain evidence="1">B36_G15</strain>
    </source>
</reference>
<sequence length="344" mass="39850">MSDLKWINFFKPGSRVVAVPNWIKPELLFSVDNISNSFTVVRQFFNVYTLRGELRKIGVSLLAMLKMLRPIPVPGRKWKLEAFLKNVNMDVADVVLIVGKQTPIQKVKIILLDDRGDVVGFLKYAERIIAKMRLTHEYKILSILPRDIAPRPIKLDTLYNGIGLLTSVISGQKIKAVLPPAPDVIKFMNRLVIEKNKSLDNHPWIQRLKTEKKFSYNEWLEPLCKLKWDVVIEHGDFVPWNLLETKDGSIKAVDWEFASLEGFPYIDIVYYILQIAALIKKWNPKRASLFAVNYLRQQFGFDLHVAASLVRLSAFEAYSITAQNGRDDRWPLQRWRRAIWDACE</sequence>
<evidence type="ECO:0008006" key="3">
    <source>
        <dbReference type="Google" id="ProtNLM"/>
    </source>
</evidence>